<organism evidence="1 2">
    <name type="scientific">Aulographum hederae CBS 113979</name>
    <dbReference type="NCBI Taxonomy" id="1176131"/>
    <lineage>
        <taxon>Eukaryota</taxon>
        <taxon>Fungi</taxon>
        <taxon>Dikarya</taxon>
        <taxon>Ascomycota</taxon>
        <taxon>Pezizomycotina</taxon>
        <taxon>Dothideomycetes</taxon>
        <taxon>Pleosporomycetidae</taxon>
        <taxon>Aulographales</taxon>
        <taxon>Aulographaceae</taxon>
    </lineage>
</organism>
<accession>A0A6G1GPB4</accession>
<name>A0A6G1GPB4_9PEZI</name>
<dbReference type="OrthoDB" id="2152248at2759"/>
<protein>
    <recommendedName>
        <fullName evidence="3">Alpha/beta-hydrolase</fullName>
    </recommendedName>
</protein>
<gene>
    <name evidence="1" type="ORF">K402DRAFT_339904</name>
</gene>
<dbReference type="Proteomes" id="UP000800041">
    <property type="component" value="Unassembled WGS sequence"/>
</dbReference>
<dbReference type="SUPFAM" id="SSF53474">
    <property type="entry name" value="alpha/beta-Hydrolases"/>
    <property type="match status" value="1"/>
</dbReference>
<dbReference type="InterPro" id="IPR029058">
    <property type="entry name" value="AB_hydrolase_fold"/>
</dbReference>
<evidence type="ECO:0000313" key="1">
    <source>
        <dbReference type="EMBL" id="KAF1982597.1"/>
    </source>
</evidence>
<dbReference type="EMBL" id="ML977182">
    <property type="protein sequence ID" value="KAF1982597.1"/>
    <property type="molecule type" value="Genomic_DNA"/>
</dbReference>
<sequence>MSTPNPLDKTYGGSGPAISSQVFAIAGILTTVYGLAELPPNLNEVACLWLLHPRLGNQSAMAPVAAATVSAWNQRLNEGRGGKSPKGLIAVAFDQRNHGSRLVDQLSNEAWRQGNKRHAMDMYTIYQGTAIDTSHLITHLPSYVFPSSQHTLTTNLVLGVSLGGHSAWHVLLHEPAVSAAAVVIGCPDYTALMRQRAEKSKLKTWTLSQPPGSTFMGSEDFPPALIDAVAMTDPAGLLLHSPRMGIAGAASFADGGVGQDQYRVLRPLFEKHVKGKKMLLLSGGKDKLVPYGCGEPFLKFLKSAVGPGGWFQGMGVEIEDLVFEGAGHEFSPAMAERAVAWVGEVLAGEVGGSGGVREAKI</sequence>
<dbReference type="PANTHER" id="PTHR47381:SF3">
    <property type="entry name" value="ALPHA_BETA-HYDROLASES SUPERFAMILY PROTEIN"/>
    <property type="match status" value="1"/>
</dbReference>
<proteinExistence type="predicted"/>
<dbReference type="Gene3D" id="3.40.50.1820">
    <property type="entry name" value="alpha/beta hydrolase"/>
    <property type="match status" value="1"/>
</dbReference>
<dbReference type="PANTHER" id="PTHR47381">
    <property type="entry name" value="ALPHA/BETA-HYDROLASES SUPERFAMILY PROTEIN"/>
    <property type="match status" value="1"/>
</dbReference>
<evidence type="ECO:0000313" key="2">
    <source>
        <dbReference type="Proteomes" id="UP000800041"/>
    </source>
</evidence>
<keyword evidence="2" id="KW-1185">Reference proteome</keyword>
<reference evidence="1" key="1">
    <citation type="journal article" date="2020" name="Stud. Mycol.">
        <title>101 Dothideomycetes genomes: a test case for predicting lifestyles and emergence of pathogens.</title>
        <authorList>
            <person name="Haridas S."/>
            <person name="Albert R."/>
            <person name="Binder M."/>
            <person name="Bloem J."/>
            <person name="Labutti K."/>
            <person name="Salamov A."/>
            <person name="Andreopoulos B."/>
            <person name="Baker S."/>
            <person name="Barry K."/>
            <person name="Bills G."/>
            <person name="Bluhm B."/>
            <person name="Cannon C."/>
            <person name="Castanera R."/>
            <person name="Culley D."/>
            <person name="Daum C."/>
            <person name="Ezra D."/>
            <person name="Gonzalez J."/>
            <person name="Henrissat B."/>
            <person name="Kuo A."/>
            <person name="Liang C."/>
            <person name="Lipzen A."/>
            <person name="Lutzoni F."/>
            <person name="Magnuson J."/>
            <person name="Mondo S."/>
            <person name="Nolan M."/>
            <person name="Ohm R."/>
            <person name="Pangilinan J."/>
            <person name="Park H.-J."/>
            <person name="Ramirez L."/>
            <person name="Alfaro M."/>
            <person name="Sun H."/>
            <person name="Tritt A."/>
            <person name="Yoshinaga Y."/>
            <person name="Zwiers L.-H."/>
            <person name="Turgeon B."/>
            <person name="Goodwin S."/>
            <person name="Spatafora J."/>
            <person name="Crous P."/>
            <person name="Grigoriev I."/>
        </authorList>
    </citation>
    <scope>NUCLEOTIDE SEQUENCE</scope>
    <source>
        <strain evidence="1">CBS 113979</strain>
    </source>
</reference>
<evidence type="ECO:0008006" key="3">
    <source>
        <dbReference type="Google" id="ProtNLM"/>
    </source>
</evidence>
<dbReference type="AlphaFoldDB" id="A0A6G1GPB4"/>